<sequence length="229" mass="25915">MAVFVIADLHLSLDGKKPMNVFPGWDDYVERLTKNWNAIVSPDDTVVIAGDISWAMKLEEAEQDFAYLHSLPGKKLLLKGNHDYWWSTRRKIETFFAERGFTSLSLVHNSAVAVEGIAVCGTRGWIYNAETPEDQKIVNREVGRLTASLNEAEAFGLRPVVFLHYPPIYDDQRCDEILAVLEERKIADCYFGHIHGTQAAKRAAIGEYKGIKMHLISCDYVKFAPVLVR</sequence>
<dbReference type="Proteomes" id="UP000824242">
    <property type="component" value="Unassembled WGS sequence"/>
</dbReference>
<dbReference type="InterPro" id="IPR004843">
    <property type="entry name" value="Calcineurin-like_PHP"/>
</dbReference>
<gene>
    <name evidence="2" type="ORF">IAB89_01955</name>
</gene>
<evidence type="ECO:0000313" key="3">
    <source>
        <dbReference type="Proteomes" id="UP000824242"/>
    </source>
</evidence>
<dbReference type="EMBL" id="DVGZ01000021">
    <property type="protein sequence ID" value="HIR46413.1"/>
    <property type="molecule type" value="Genomic_DNA"/>
</dbReference>
<comment type="caution">
    <text evidence="2">The sequence shown here is derived from an EMBL/GenBank/DDBJ whole genome shotgun (WGS) entry which is preliminary data.</text>
</comment>
<reference evidence="2" key="1">
    <citation type="submission" date="2020-10" db="EMBL/GenBank/DDBJ databases">
        <authorList>
            <person name="Gilroy R."/>
        </authorList>
    </citation>
    <scope>NUCLEOTIDE SEQUENCE</scope>
    <source>
        <strain evidence="2">ChiSxjej1B13-7958</strain>
    </source>
</reference>
<dbReference type="InterPro" id="IPR014578">
    <property type="entry name" value="Pesterase_CT488"/>
</dbReference>
<dbReference type="PANTHER" id="PTHR31302:SF22">
    <property type="entry name" value="PHOSPHOESTERASE"/>
    <property type="match status" value="1"/>
</dbReference>
<reference evidence="2" key="2">
    <citation type="journal article" date="2021" name="PeerJ">
        <title>Extensive microbial diversity within the chicken gut microbiome revealed by metagenomics and culture.</title>
        <authorList>
            <person name="Gilroy R."/>
            <person name="Ravi A."/>
            <person name="Getino M."/>
            <person name="Pursley I."/>
            <person name="Horton D.L."/>
            <person name="Alikhan N.F."/>
            <person name="Baker D."/>
            <person name="Gharbi K."/>
            <person name="Hall N."/>
            <person name="Watson M."/>
            <person name="Adriaenssens E.M."/>
            <person name="Foster-Nyarko E."/>
            <person name="Jarju S."/>
            <person name="Secka A."/>
            <person name="Antonio M."/>
            <person name="Oren A."/>
            <person name="Chaudhuri R.R."/>
            <person name="La Ragione R."/>
            <person name="Hildebrand F."/>
            <person name="Pallen M.J."/>
        </authorList>
    </citation>
    <scope>NUCLEOTIDE SEQUENCE</scope>
    <source>
        <strain evidence="2">ChiSxjej1B13-7958</strain>
    </source>
</reference>
<protein>
    <submittedName>
        <fullName evidence="2">Metallophosphoesterase</fullName>
    </submittedName>
</protein>
<dbReference type="Pfam" id="PF00149">
    <property type="entry name" value="Metallophos"/>
    <property type="match status" value="1"/>
</dbReference>
<accession>A0A9D1ALI4</accession>
<dbReference type="SUPFAM" id="SSF56300">
    <property type="entry name" value="Metallo-dependent phosphatases"/>
    <property type="match status" value="1"/>
</dbReference>
<organism evidence="2 3">
    <name type="scientific">Candidatus Caccousia avicola</name>
    <dbReference type="NCBI Taxonomy" id="2840721"/>
    <lineage>
        <taxon>Bacteria</taxon>
        <taxon>Bacillati</taxon>
        <taxon>Bacillota</taxon>
        <taxon>Clostridia</taxon>
        <taxon>Eubacteriales</taxon>
        <taxon>Oscillospiraceae</taxon>
        <taxon>Oscillospiraceae incertae sedis</taxon>
        <taxon>Candidatus Caccousia</taxon>
    </lineage>
</organism>
<dbReference type="Gene3D" id="3.60.21.10">
    <property type="match status" value="1"/>
</dbReference>
<feature type="domain" description="Calcineurin-like phosphoesterase" evidence="1">
    <location>
        <begin position="1"/>
        <end position="195"/>
    </location>
</feature>
<dbReference type="InterPro" id="IPR029052">
    <property type="entry name" value="Metallo-depent_PP-like"/>
</dbReference>
<evidence type="ECO:0000259" key="1">
    <source>
        <dbReference type="Pfam" id="PF00149"/>
    </source>
</evidence>
<proteinExistence type="predicted"/>
<dbReference type="PANTHER" id="PTHR31302">
    <property type="entry name" value="TRANSMEMBRANE PROTEIN WITH METALLOPHOSPHOESTERASE DOMAIN-RELATED"/>
    <property type="match status" value="1"/>
</dbReference>
<dbReference type="AlphaFoldDB" id="A0A9D1ALI4"/>
<dbReference type="GO" id="GO:0016787">
    <property type="term" value="F:hydrolase activity"/>
    <property type="evidence" value="ECO:0007669"/>
    <property type="project" value="InterPro"/>
</dbReference>
<dbReference type="InterPro" id="IPR051158">
    <property type="entry name" value="Metallophosphoesterase_sf"/>
</dbReference>
<name>A0A9D1ALI4_9FIRM</name>
<evidence type="ECO:0000313" key="2">
    <source>
        <dbReference type="EMBL" id="HIR46413.1"/>
    </source>
</evidence>
<dbReference type="PIRSF" id="PIRSF033094">
    <property type="entry name" value="Pesterase_CT488"/>
    <property type="match status" value="1"/>
</dbReference>